<comment type="caution">
    <text evidence="1">The sequence shown here is derived from an EMBL/GenBank/DDBJ whole genome shotgun (WGS) entry which is preliminary data.</text>
</comment>
<dbReference type="Proteomes" id="UP000309128">
    <property type="component" value="Unassembled WGS sequence"/>
</dbReference>
<proteinExistence type="predicted"/>
<gene>
    <name evidence="1" type="ORF">ETD86_10825</name>
</gene>
<reference evidence="1 2" key="1">
    <citation type="submission" date="2019-05" db="EMBL/GenBank/DDBJ databases">
        <title>Draft genome sequence of Nonomuraea turkmeniaca DSM 43926.</title>
        <authorList>
            <person name="Saricaoglu S."/>
            <person name="Isik K."/>
        </authorList>
    </citation>
    <scope>NUCLEOTIDE SEQUENCE [LARGE SCALE GENOMIC DNA]</scope>
    <source>
        <strain evidence="1 2">DSM 43926</strain>
    </source>
</reference>
<accession>A0A5S4FPJ5</accession>
<sequence>MSGKQQVEAALGLARGLLAEAASFNFQPSGLTGLVRRYSAIEFDVPDVPDVDGYLFQYGKVSWFSEPTFVLSLARQLEVVDSTGEHDYYIQVQFEFRYPLDDELEFAGSYSEWWFPEDKRSFDVWLGSIDRATIMNILAGKTPREFEIWQDQV</sequence>
<dbReference type="RefSeq" id="WP_138665997.1">
    <property type="nucleotide sequence ID" value="NZ_VCKY01000027.1"/>
</dbReference>
<evidence type="ECO:0000313" key="1">
    <source>
        <dbReference type="EMBL" id="TMR22622.1"/>
    </source>
</evidence>
<evidence type="ECO:0000313" key="2">
    <source>
        <dbReference type="Proteomes" id="UP000309128"/>
    </source>
</evidence>
<protein>
    <submittedName>
        <fullName evidence="1">Uncharacterized protein</fullName>
    </submittedName>
</protein>
<organism evidence="1 2">
    <name type="scientific">Nonomuraea turkmeniaca</name>
    <dbReference type="NCBI Taxonomy" id="103838"/>
    <lineage>
        <taxon>Bacteria</taxon>
        <taxon>Bacillati</taxon>
        <taxon>Actinomycetota</taxon>
        <taxon>Actinomycetes</taxon>
        <taxon>Streptosporangiales</taxon>
        <taxon>Streptosporangiaceae</taxon>
        <taxon>Nonomuraea</taxon>
    </lineage>
</organism>
<name>A0A5S4FPJ5_9ACTN</name>
<dbReference type="EMBL" id="VCKY01000027">
    <property type="protein sequence ID" value="TMR22622.1"/>
    <property type="molecule type" value="Genomic_DNA"/>
</dbReference>
<keyword evidence="2" id="KW-1185">Reference proteome</keyword>
<dbReference type="AlphaFoldDB" id="A0A5S4FPJ5"/>
<dbReference type="OrthoDB" id="6064656at2"/>